<sequence length="64" mass="7600">MQARKLMKDRELAAYLNINNSNLPFEYYENKYLKQGYTGNLLYRKILEASNRTNKEVNKQLGII</sequence>
<accession>A0A0A2HAU6</accession>
<dbReference type="RefSeq" id="WP_003358571.1">
    <property type="nucleotide sequence ID" value="NZ_CP013246.1"/>
</dbReference>
<dbReference type="Proteomes" id="UP000663464">
    <property type="component" value="Chromosome"/>
</dbReference>
<evidence type="ECO:0000313" key="3">
    <source>
        <dbReference type="Proteomes" id="UP000478995"/>
    </source>
</evidence>
<evidence type="ECO:0000313" key="4">
    <source>
        <dbReference type="Proteomes" id="UP000663464"/>
    </source>
</evidence>
<organism evidence="1 3">
    <name type="scientific">Clostridium botulinum</name>
    <dbReference type="NCBI Taxonomy" id="1491"/>
    <lineage>
        <taxon>Bacteria</taxon>
        <taxon>Bacillati</taxon>
        <taxon>Bacillota</taxon>
        <taxon>Clostridia</taxon>
        <taxon>Eubacteriales</taxon>
        <taxon>Clostridiaceae</taxon>
        <taxon>Clostridium</taxon>
    </lineage>
</organism>
<dbReference type="Proteomes" id="UP000478995">
    <property type="component" value="Unassembled WGS sequence"/>
</dbReference>
<dbReference type="AlphaFoldDB" id="A0A0A2HAU6"/>
<dbReference type="EMBL" id="SWOY01000001">
    <property type="protein sequence ID" value="NFG15742.1"/>
    <property type="molecule type" value="Genomic_DNA"/>
</dbReference>
<protein>
    <submittedName>
        <fullName evidence="1">Uncharacterized protein</fullName>
    </submittedName>
</protein>
<evidence type="ECO:0000313" key="2">
    <source>
        <dbReference type="EMBL" id="QRI55020.1"/>
    </source>
</evidence>
<reference evidence="1 3" key="2">
    <citation type="submission" date="2019-04" db="EMBL/GenBank/DDBJ databases">
        <title>Genome sequencing of Clostridium botulinum Groups I-IV and Clostridium butyricum.</title>
        <authorList>
            <person name="Brunt J."/>
            <person name="Van Vliet A.H.M."/>
            <person name="Stringer S.C."/>
            <person name="Carter A.T."/>
            <person name="Peck M.W."/>
        </authorList>
    </citation>
    <scope>NUCLEOTIDE SEQUENCE [LARGE SCALE GENOMIC DNA]</scope>
    <source>
        <strain evidence="1 3">IFR 18/037</strain>
    </source>
</reference>
<name>A0A0A2HAU6_CLOBO</name>
<reference evidence="2 4" key="1">
    <citation type="journal article" date="2014" name="J. Infect. Dis.">
        <title>Molecular characterization of a novel botulinum neurotoxin type H gene.</title>
        <authorList>
            <person name="Dover N."/>
            <person name="Barash J.R."/>
            <person name="Hill K.K."/>
            <person name="Xie G."/>
            <person name="Arnon S.S."/>
        </authorList>
    </citation>
    <scope>NUCLEOTIDE SEQUENCE [LARGE SCALE GENOMIC DNA]</scope>
    <source>
        <strain evidence="2 4">IBCA10-7060</strain>
    </source>
</reference>
<reference evidence="2" key="3">
    <citation type="submission" date="2021-02" db="EMBL/GenBank/DDBJ databases">
        <authorList>
            <person name="Dover N."/>
            <person name="Barash J.R."/>
            <person name="Bell J.M."/>
            <person name="Sylvester M.D."/>
            <person name="Arnon S."/>
        </authorList>
    </citation>
    <scope>NUCLEOTIDE SEQUENCE</scope>
    <source>
        <strain evidence="2">IBCA10-7060</strain>
    </source>
</reference>
<gene>
    <name evidence="1" type="ORF">FC794_02795</name>
    <name evidence="2" type="ORF">JQS73_07980</name>
</gene>
<dbReference type="EMBL" id="CP069280">
    <property type="protein sequence ID" value="QRI55020.1"/>
    <property type="molecule type" value="Genomic_DNA"/>
</dbReference>
<evidence type="ECO:0000313" key="1">
    <source>
        <dbReference type="EMBL" id="NFG15742.1"/>
    </source>
</evidence>
<proteinExistence type="predicted"/>